<protein>
    <submittedName>
        <fullName evidence="1">Uncharacterized protein</fullName>
    </submittedName>
</protein>
<reference evidence="1 2" key="1">
    <citation type="journal article" date="2016" name="Mol. Biol. Evol.">
        <title>Comparative Genomics of Early-Diverging Mushroom-Forming Fungi Provides Insights into the Origins of Lignocellulose Decay Capabilities.</title>
        <authorList>
            <person name="Nagy L.G."/>
            <person name="Riley R."/>
            <person name="Tritt A."/>
            <person name="Adam C."/>
            <person name="Daum C."/>
            <person name="Floudas D."/>
            <person name="Sun H."/>
            <person name="Yadav J.S."/>
            <person name="Pangilinan J."/>
            <person name="Larsson K.H."/>
            <person name="Matsuura K."/>
            <person name="Barry K."/>
            <person name="Labutti K."/>
            <person name="Kuo R."/>
            <person name="Ohm R.A."/>
            <person name="Bhattacharya S.S."/>
            <person name="Shirouzu T."/>
            <person name="Yoshinaga Y."/>
            <person name="Martin F.M."/>
            <person name="Grigoriev I.V."/>
            <person name="Hibbett D.S."/>
        </authorList>
    </citation>
    <scope>NUCLEOTIDE SEQUENCE [LARGE SCALE GENOMIC DNA]</scope>
    <source>
        <strain evidence="1 2">HHB12733</strain>
    </source>
</reference>
<dbReference type="EMBL" id="KV424067">
    <property type="protein sequence ID" value="KZT52416.1"/>
    <property type="molecule type" value="Genomic_DNA"/>
</dbReference>
<dbReference type="Proteomes" id="UP000076842">
    <property type="component" value="Unassembled WGS sequence"/>
</dbReference>
<organism evidence="1 2">
    <name type="scientific">Calocera cornea HHB12733</name>
    <dbReference type="NCBI Taxonomy" id="1353952"/>
    <lineage>
        <taxon>Eukaryota</taxon>
        <taxon>Fungi</taxon>
        <taxon>Dikarya</taxon>
        <taxon>Basidiomycota</taxon>
        <taxon>Agaricomycotina</taxon>
        <taxon>Dacrymycetes</taxon>
        <taxon>Dacrymycetales</taxon>
        <taxon>Dacrymycetaceae</taxon>
        <taxon>Calocera</taxon>
    </lineage>
</organism>
<name>A0A165DAV7_9BASI</name>
<accession>A0A165DAV7</accession>
<sequence length="227" mass="23381">MPGIEVFENASLVIPTPCSLTARIRTMVTPHVSLIAHFLVFLLLSNHITAQDPAAAAAAGLSACANDGDCASDLPFCAPDGFCGDAGAACTTNSQCFDSCGTDGTCGGLNAVCTTTSPSDYAGVKCDSTGFTCDTGTGTCAAAGPGPSQRRRRSDAWWAAQACSASEETACIENGRPECTDLRRDFRNCGACFNDCGDVDGAAIVGCVQGACVVELPPRMDTDRRRL</sequence>
<keyword evidence="2" id="KW-1185">Reference proteome</keyword>
<proteinExistence type="predicted"/>
<gene>
    <name evidence="1" type="ORF">CALCODRAFT_91285</name>
</gene>
<dbReference type="AlphaFoldDB" id="A0A165DAV7"/>
<evidence type="ECO:0000313" key="2">
    <source>
        <dbReference type="Proteomes" id="UP000076842"/>
    </source>
</evidence>
<evidence type="ECO:0000313" key="1">
    <source>
        <dbReference type="EMBL" id="KZT52416.1"/>
    </source>
</evidence>
<dbReference type="InParanoid" id="A0A165DAV7"/>